<protein>
    <submittedName>
        <fullName evidence="2">Uncharacterized protein</fullName>
    </submittedName>
</protein>
<feature type="transmembrane region" description="Helical" evidence="1">
    <location>
        <begin position="129"/>
        <end position="149"/>
    </location>
</feature>
<dbReference type="EMBL" id="JAENIJ010000047">
    <property type="protein sequence ID" value="MBK1884406.1"/>
    <property type="molecule type" value="Genomic_DNA"/>
</dbReference>
<dbReference type="AlphaFoldDB" id="A0A934VSK4"/>
<accession>A0A934VSK4</accession>
<gene>
    <name evidence="2" type="ORF">JIN85_18460</name>
</gene>
<dbReference type="RefSeq" id="WP_200273561.1">
    <property type="nucleotide sequence ID" value="NZ_JAENIJ010000047.1"/>
</dbReference>
<dbReference type="Proteomes" id="UP000603141">
    <property type="component" value="Unassembled WGS sequence"/>
</dbReference>
<evidence type="ECO:0000313" key="3">
    <source>
        <dbReference type="Proteomes" id="UP000603141"/>
    </source>
</evidence>
<reference evidence="2" key="1">
    <citation type="submission" date="2021-01" db="EMBL/GenBank/DDBJ databases">
        <title>Modified the classification status of verrucomicrobia.</title>
        <authorList>
            <person name="Feng X."/>
        </authorList>
    </citation>
    <scope>NUCLEOTIDE SEQUENCE</scope>
    <source>
        <strain evidence="2">KCTC 22041</strain>
    </source>
</reference>
<keyword evidence="1" id="KW-0472">Membrane</keyword>
<keyword evidence="1" id="KW-1133">Transmembrane helix</keyword>
<sequence length="151" mass="16892">MSAFETLESVAALLPPPQRERFLTMAARFRNVPEDDEYLQVLEAIGFMTLLWKEVPEKIQRTLAGASPTLGCSEQFISIMRDAVTSAIPSYEDLKQIAQRLEAHEQLLARMARHTSTSDKPEHTKRASILWVGVGVILGLGIPELIQFINS</sequence>
<keyword evidence="3" id="KW-1185">Reference proteome</keyword>
<evidence type="ECO:0000256" key="1">
    <source>
        <dbReference type="SAM" id="Phobius"/>
    </source>
</evidence>
<keyword evidence="1" id="KW-0812">Transmembrane</keyword>
<comment type="caution">
    <text evidence="2">The sequence shown here is derived from an EMBL/GenBank/DDBJ whole genome shotgun (WGS) entry which is preliminary data.</text>
</comment>
<name>A0A934VSK4_9BACT</name>
<evidence type="ECO:0000313" key="2">
    <source>
        <dbReference type="EMBL" id="MBK1884406.1"/>
    </source>
</evidence>
<proteinExistence type="predicted"/>
<organism evidence="2 3">
    <name type="scientific">Luteolibacter pohnpeiensis</name>
    <dbReference type="NCBI Taxonomy" id="454153"/>
    <lineage>
        <taxon>Bacteria</taxon>
        <taxon>Pseudomonadati</taxon>
        <taxon>Verrucomicrobiota</taxon>
        <taxon>Verrucomicrobiia</taxon>
        <taxon>Verrucomicrobiales</taxon>
        <taxon>Verrucomicrobiaceae</taxon>
        <taxon>Luteolibacter</taxon>
    </lineage>
</organism>